<proteinExistence type="predicted"/>
<dbReference type="SUPFAM" id="SSF53686">
    <property type="entry name" value="Tryptophan synthase beta subunit-like PLP-dependent enzymes"/>
    <property type="match status" value="1"/>
</dbReference>
<evidence type="ECO:0000256" key="3">
    <source>
        <dbReference type="ARBA" id="ARBA00022898"/>
    </source>
</evidence>
<name>A0A9D9NF12_9BACT</name>
<protein>
    <submittedName>
        <fullName evidence="5">Cysteate synthase</fullName>
        <ecNumber evidence="5">2.5.1.76</ecNumber>
    </submittedName>
</protein>
<dbReference type="InterPro" id="IPR022401">
    <property type="entry name" value="Cysteate_synthase"/>
</dbReference>
<gene>
    <name evidence="5" type="ORF">IAB82_03480</name>
</gene>
<evidence type="ECO:0000256" key="2">
    <source>
        <dbReference type="ARBA" id="ARBA00022545"/>
    </source>
</evidence>
<dbReference type="InterPro" id="IPR036052">
    <property type="entry name" value="TrpB-like_PALP_sf"/>
</dbReference>
<evidence type="ECO:0000259" key="4">
    <source>
        <dbReference type="Pfam" id="PF00291"/>
    </source>
</evidence>
<dbReference type="NCBIfam" id="TIGR03844">
    <property type="entry name" value="cysteate_syn"/>
    <property type="match status" value="1"/>
</dbReference>
<dbReference type="Proteomes" id="UP000823603">
    <property type="component" value="Unassembled WGS sequence"/>
</dbReference>
<comment type="caution">
    <text evidence="5">The sequence shown here is derived from an EMBL/GenBank/DDBJ whole genome shotgun (WGS) entry which is preliminary data.</text>
</comment>
<reference evidence="5" key="1">
    <citation type="submission" date="2020-10" db="EMBL/GenBank/DDBJ databases">
        <authorList>
            <person name="Gilroy R."/>
        </authorList>
    </citation>
    <scope>NUCLEOTIDE SEQUENCE</scope>
    <source>
        <strain evidence="5">B2-22910</strain>
    </source>
</reference>
<evidence type="ECO:0000313" key="6">
    <source>
        <dbReference type="Proteomes" id="UP000823603"/>
    </source>
</evidence>
<organism evidence="5 6">
    <name type="scientific">Candidatus Cryptobacteroides faecavium</name>
    <dbReference type="NCBI Taxonomy" id="2840762"/>
    <lineage>
        <taxon>Bacteria</taxon>
        <taxon>Pseudomonadati</taxon>
        <taxon>Bacteroidota</taxon>
        <taxon>Bacteroidia</taxon>
        <taxon>Bacteroidales</taxon>
        <taxon>Candidatus Cryptobacteroides</taxon>
    </lineage>
</organism>
<dbReference type="InterPro" id="IPR001926">
    <property type="entry name" value="TrpB-like_PALP"/>
</dbReference>
<keyword evidence="5" id="KW-0808">Transferase</keyword>
<feature type="domain" description="Tryptophan synthase beta chain-like PALP" evidence="4">
    <location>
        <begin position="107"/>
        <end position="390"/>
    </location>
</feature>
<evidence type="ECO:0000313" key="5">
    <source>
        <dbReference type="EMBL" id="MBO8470840.1"/>
    </source>
</evidence>
<dbReference type="EC" id="2.5.1.76" evidence="5"/>
<reference evidence="5" key="2">
    <citation type="journal article" date="2021" name="PeerJ">
        <title>Extensive microbial diversity within the chicken gut microbiome revealed by metagenomics and culture.</title>
        <authorList>
            <person name="Gilroy R."/>
            <person name="Ravi A."/>
            <person name="Getino M."/>
            <person name="Pursley I."/>
            <person name="Horton D.L."/>
            <person name="Alikhan N.F."/>
            <person name="Baker D."/>
            <person name="Gharbi K."/>
            <person name="Hall N."/>
            <person name="Watson M."/>
            <person name="Adriaenssens E.M."/>
            <person name="Foster-Nyarko E."/>
            <person name="Jarju S."/>
            <person name="Secka A."/>
            <person name="Antonio M."/>
            <person name="Oren A."/>
            <person name="Chaudhuri R.R."/>
            <person name="La Ragione R."/>
            <person name="Hildebrand F."/>
            <person name="Pallen M.J."/>
        </authorList>
    </citation>
    <scope>NUCLEOTIDE SEQUENCE</scope>
    <source>
        <strain evidence="5">B2-22910</strain>
    </source>
</reference>
<evidence type="ECO:0000256" key="1">
    <source>
        <dbReference type="ARBA" id="ARBA00001933"/>
    </source>
</evidence>
<comment type="cofactor">
    <cofactor evidence="1">
        <name>pyridoxal 5'-phosphate</name>
        <dbReference type="ChEBI" id="CHEBI:597326"/>
    </cofactor>
</comment>
<dbReference type="GO" id="GO:0044686">
    <property type="term" value="F:cysteate synthase activity"/>
    <property type="evidence" value="ECO:0007669"/>
    <property type="project" value="UniProtKB-EC"/>
</dbReference>
<keyword evidence="2" id="KW-0174">Coenzyme M biosynthesis</keyword>
<dbReference type="Gene3D" id="3.40.50.1100">
    <property type="match status" value="2"/>
</dbReference>
<accession>A0A9D9NF12</accession>
<dbReference type="AlphaFoldDB" id="A0A9D9NF12"/>
<dbReference type="GO" id="GO:0019295">
    <property type="term" value="P:coenzyme M biosynthetic process"/>
    <property type="evidence" value="ECO:0007669"/>
    <property type="project" value="UniProtKB-KW"/>
</dbReference>
<dbReference type="EMBL" id="JADIMB010000050">
    <property type="protein sequence ID" value="MBO8470840.1"/>
    <property type="molecule type" value="Genomic_DNA"/>
</dbReference>
<sequence length="428" mass="47123">MTFTPTKYKLRNCATGRIFEDAGWTLSDPECDTPAMVRAVYEKKEFELRNDLDGFYKFAQWLPVKRTLKHSHAPVTYKSKGLASYLGLDNLYITFSGYFPEIGACMETCSFKETEAYSVCARLPEKHDKVLVVASAGNTARAFAKVCSDNNIPLLLSVPEDNMSALWFHKPLNKCVKIIAAPSGCDYFDAIVLGDKVCQSPKFMAEGGAKNIARRDGMGTTLLSAVEVTGRIPDAYFQAIGSGTGTIAVWENNLRLIEDGRFGKHKMRLYPSQNDPFTIMYDSWKAGSRQLVPLSAEDARHQAAAIKAKVLSNRKPPYSLAGGLFDAISDAGGDIYKVTNAEIDEWKSRFKDLEGIDIYSAASVAVASLSKAVSDQAVKKNEVIMLNITGGGESLTKEHHSVVYAEPDLVIDTFLPAEEIISMVEKLF</sequence>
<dbReference type="Pfam" id="PF00291">
    <property type="entry name" value="PALP"/>
    <property type="match status" value="1"/>
</dbReference>
<keyword evidence="3" id="KW-0663">Pyridoxal phosphate</keyword>